<dbReference type="InterPro" id="IPR050739">
    <property type="entry name" value="MFP"/>
</dbReference>
<dbReference type="EMBL" id="LHZR01000103">
    <property type="protein sequence ID" value="KXV48460.1"/>
    <property type="molecule type" value="Genomic_DNA"/>
</dbReference>
<feature type="region of interest" description="Disordered" evidence="2">
    <location>
        <begin position="1"/>
        <end position="22"/>
    </location>
</feature>
<dbReference type="AlphaFoldDB" id="A0A149TJI4"/>
<evidence type="ECO:0000256" key="2">
    <source>
        <dbReference type="SAM" id="MobiDB-lite"/>
    </source>
</evidence>
<dbReference type="RefSeq" id="WP_062107599.1">
    <property type="nucleotide sequence ID" value="NZ_LHZR01000103.1"/>
</dbReference>
<keyword evidence="1" id="KW-0175">Coiled coil</keyword>
<dbReference type="Proteomes" id="UP000075636">
    <property type="component" value="Unassembled WGS sequence"/>
</dbReference>
<evidence type="ECO:0000313" key="6">
    <source>
        <dbReference type="Proteomes" id="UP000075636"/>
    </source>
</evidence>
<accession>A0A149TJI4</accession>
<dbReference type="InterPro" id="IPR058625">
    <property type="entry name" value="MdtA-like_BSH"/>
</dbReference>
<protein>
    <submittedName>
        <fullName evidence="5">Secretion protein HylD</fullName>
    </submittedName>
</protein>
<dbReference type="OrthoDB" id="9811754at2"/>
<dbReference type="Gene3D" id="2.40.30.170">
    <property type="match status" value="1"/>
</dbReference>
<dbReference type="Pfam" id="PF25917">
    <property type="entry name" value="BSH_RND"/>
    <property type="match status" value="1"/>
</dbReference>
<organism evidence="5 6">
    <name type="scientific">Gluconobacter albidus</name>
    <dbReference type="NCBI Taxonomy" id="318683"/>
    <lineage>
        <taxon>Bacteria</taxon>
        <taxon>Pseudomonadati</taxon>
        <taxon>Pseudomonadota</taxon>
        <taxon>Alphaproteobacteria</taxon>
        <taxon>Acetobacterales</taxon>
        <taxon>Acetobacteraceae</taxon>
        <taxon>Gluconobacter</taxon>
    </lineage>
</organism>
<feature type="compositionally biased region" description="Basic and acidic residues" evidence="2">
    <location>
        <begin position="1"/>
        <end position="19"/>
    </location>
</feature>
<keyword evidence="3" id="KW-0472">Membrane</keyword>
<evidence type="ECO:0000313" key="5">
    <source>
        <dbReference type="EMBL" id="KXV48460.1"/>
    </source>
</evidence>
<dbReference type="PANTHER" id="PTHR30386">
    <property type="entry name" value="MEMBRANE FUSION SUBUNIT OF EMRAB-TOLC MULTIDRUG EFFLUX PUMP"/>
    <property type="match status" value="1"/>
</dbReference>
<dbReference type="STRING" id="318683.A0U94_04980"/>
<dbReference type="Gene3D" id="1.10.287.470">
    <property type="entry name" value="Helix hairpin bin"/>
    <property type="match status" value="1"/>
</dbReference>
<dbReference type="PANTHER" id="PTHR30386:SF24">
    <property type="entry name" value="MULTIDRUG RESISTANCE EFFLUX PUMP"/>
    <property type="match status" value="1"/>
</dbReference>
<sequence>MADQHDKSSQDPREEEQKKKQDRKHQTITRWLFIGGGLVILVFIAVVLAIIFVPNRHVWTDDAYVTAHYTVVAPRIAGQVIAVDVTDNQPVKAGQVLVELDPHDYQTTLDQSRATLARDEALVQDAAASVSRQPSIIDENVGEAARIRAQLVFARQNDQRYTNLARTGAGSTQEHQQSAASLREMEATLQSLEARIAAARAQIPVLQARHKSALATVDMDRAHVRQAELNLSYTKVRALEDGMVGERSVQTGNYVDPGTALMALVPLDQIWIRANYRELALRHMRPGQAVKIHVDAYDVTLDGIVDSIPPASGAVFAPIAPENATGNFTKIVQRLPVKIILAPNQPLARLLRLGFSVETTVDTNLDNVTVEQLQNPRSVTPSLSSPTPAAAP</sequence>
<comment type="caution">
    <text evidence="5">The sequence shown here is derived from an EMBL/GenBank/DDBJ whole genome shotgun (WGS) entry which is preliminary data.</text>
</comment>
<dbReference type="PATRIC" id="fig|318683.6.peg.1949"/>
<evidence type="ECO:0000256" key="3">
    <source>
        <dbReference type="SAM" id="Phobius"/>
    </source>
</evidence>
<keyword evidence="3" id="KW-1133">Transmembrane helix</keyword>
<feature type="domain" description="Multidrug resistance protein MdtA-like barrel-sandwich hybrid" evidence="4">
    <location>
        <begin position="72"/>
        <end position="265"/>
    </location>
</feature>
<gene>
    <name evidence="5" type="ORF">AD945_07085</name>
</gene>
<name>A0A149TJI4_9PROT</name>
<reference evidence="5 6" key="1">
    <citation type="submission" date="2015-06" db="EMBL/GenBank/DDBJ databases">
        <title>Improved classification and identification of acetic acid bacteria using matrix-assisted laser desorption/ionization time-of-flight mass spectrometry; Gluconobacter nephelii and Gluconobacter uchimurae are later heterotypic synonyms of Gluconobacter japonicus and Gluconobacter oxydans, respectively.</title>
        <authorList>
            <person name="Li L."/>
            <person name="Cleenwerck I."/>
            <person name="De Vuyst L."/>
            <person name="Vandamme P."/>
        </authorList>
    </citation>
    <scope>NUCLEOTIDE SEQUENCE [LARGE SCALE GENOMIC DNA]</scope>
    <source>
        <strain evidence="5 6">LMG 1768</strain>
    </source>
</reference>
<feature type="coiled-coil region" evidence="1">
    <location>
        <begin position="175"/>
        <end position="209"/>
    </location>
</feature>
<dbReference type="Gene3D" id="2.40.50.100">
    <property type="match status" value="1"/>
</dbReference>
<dbReference type="SUPFAM" id="SSF111369">
    <property type="entry name" value="HlyD-like secretion proteins"/>
    <property type="match status" value="2"/>
</dbReference>
<evidence type="ECO:0000256" key="1">
    <source>
        <dbReference type="SAM" id="Coils"/>
    </source>
</evidence>
<feature type="transmembrane region" description="Helical" evidence="3">
    <location>
        <begin position="28"/>
        <end position="53"/>
    </location>
</feature>
<proteinExistence type="predicted"/>
<evidence type="ECO:0000259" key="4">
    <source>
        <dbReference type="Pfam" id="PF25917"/>
    </source>
</evidence>
<keyword evidence="3" id="KW-0812">Transmembrane</keyword>